<name>A0A7T5UHN0_9BACT</name>
<keyword evidence="6" id="KW-0460">Magnesium</keyword>
<evidence type="ECO:0000256" key="6">
    <source>
        <dbReference type="ARBA" id="ARBA00022842"/>
    </source>
</evidence>
<keyword evidence="7" id="KW-0472">Membrane</keyword>
<dbReference type="Gene3D" id="3.40.50.2020">
    <property type="match status" value="1"/>
</dbReference>
<dbReference type="GO" id="GO:0032263">
    <property type="term" value="P:GMP salvage"/>
    <property type="evidence" value="ECO:0007669"/>
    <property type="project" value="TreeGrafter"/>
</dbReference>
<dbReference type="PANTHER" id="PTHR39563:SF1">
    <property type="entry name" value="XANTHINE-GUANINE PHOSPHORIBOSYLTRANSFERASE"/>
    <property type="match status" value="1"/>
</dbReference>
<sequence length="159" mass="17486">MSVSQKHLDMPLTWDEVNLHAKSLALKLADKGPWKGVIAITTGGMVPACIIARHLKIKHIDTLCISSYDDQSQRKTQIIKHAAGAGNGEGWLVIDDLSDTGNTFRTARELMPKAHYAAIYAKPAGEAAVDTYIMSVSTDTWIHFPWEENEASYIAPPRA</sequence>
<dbReference type="GO" id="GO:0032265">
    <property type="term" value="P:XMP salvage"/>
    <property type="evidence" value="ECO:0007669"/>
    <property type="project" value="TreeGrafter"/>
</dbReference>
<organism evidence="9 10">
    <name type="scientific">Micavibrio aeruginosavorus</name>
    <dbReference type="NCBI Taxonomy" id="349221"/>
    <lineage>
        <taxon>Bacteria</taxon>
        <taxon>Pseudomonadati</taxon>
        <taxon>Bdellovibrionota</taxon>
        <taxon>Bdellovibrionia</taxon>
        <taxon>Bdellovibrionales</taxon>
        <taxon>Pseudobdellovibrionaceae</taxon>
        <taxon>Micavibrio</taxon>
    </lineage>
</organism>
<evidence type="ECO:0000259" key="8">
    <source>
        <dbReference type="Pfam" id="PF00156"/>
    </source>
</evidence>
<dbReference type="GO" id="GO:0004422">
    <property type="term" value="F:hypoxanthine phosphoribosyltransferase activity"/>
    <property type="evidence" value="ECO:0007669"/>
    <property type="project" value="TreeGrafter"/>
</dbReference>
<feature type="domain" description="Phosphoribosyltransferase" evidence="8">
    <location>
        <begin position="20"/>
        <end position="148"/>
    </location>
</feature>
<evidence type="ECO:0000256" key="4">
    <source>
        <dbReference type="ARBA" id="ARBA00022723"/>
    </source>
</evidence>
<dbReference type="CDD" id="cd06223">
    <property type="entry name" value="PRTases_typeI"/>
    <property type="match status" value="1"/>
</dbReference>
<keyword evidence="3 9" id="KW-0808">Transferase</keyword>
<dbReference type="InterPro" id="IPR029057">
    <property type="entry name" value="PRTase-like"/>
</dbReference>
<evidence type="ECO:0000256" key="3">
    <source>
        <dbReference type="ARBA" id="ARBA00022679"/>
    </source>
</evidence>
<dbReference type="AlphaFoldDB" id="A0A7T5UHN0"/>
<proteinExistence type="predicted"/>
<dbReference type="EMBL" id="CP066681">
    <property type="protein sequence ID" value="QQG36610.1"/>
    <property type="molecule type" value="Genomic_DNA"/>
</dbReference>
<keyword evidence="4" id="KW-0479">Metal-binding</keyword>
<dbReference type="GO" id="GO:0046872">
    <property type="term" value="F:metal ion binding"/>
    <property type="evidence" value="ECO:0007669"/>
    <property type="project" value="UniProtKB-KW"/>
</dbReference>
<reference evidence="9 10" key="1">
    <citation type="submission" date="2020-07" db="EMBL/GenBank/DDBJ databases">
        <title>Huge and variable diversity of episymbiotic CPR bacteria and DPANN archaea in groundwater ecosystems.</title>
        <authorList>
            <person name="He C.Y."/>
            <person name="Keren R."/>
            <person name="Whittaker M."/>
            <person name="Farag I.F."/>
            <person name="Doudna J."/>
            <person name="Cate J.H.D."/>
            <person name="Banfield J.F."/>
        </authorList>
    </citation>
    <scope>NUCLEOTIDE SEQUENCE [LARGE SCALE GENOMIC DNA]</scope>
    <source>
        <strain evidence="9">NC_groundwater_70_Ag_B-0.1um_54_66</strain>
    </source>
</reference>
<dbReference type="GO" id="GO:0032264">
    <property type="term" value="P:IMP salvage"/>
    <property type="evidence" value="ECO:0007669"/>
    <property type="project" value="TreeGrafter"/>
</dbReference>
<dbReference type="GO" id="GO:0005829">
    <property type="term" value="C:cytosol"/>
    <property type="evidence" value="ECO:0007669"/>
    <property type="project" value="TreeGrafter"/>
</dbReference>
<keyword evidence="5" id="KW-0660">Purine salvage</keyword>
<accession>A0A7T5UHN0</accession>
<dbReference type="Proteomes" id="UP000595362">
    <property type="component" value="Chromosome"/>
</dbReference>
<keyword evidence="1" id="KW-1003">Cell membrane</keyword>
<dbReference type="SUPFAM" id="SSF53271">
    <property type="entry name" value="PRTase-like"/>
    <property type="match status" value="1"/>
</dbReference>
<dbReference type="InterPro" id="IPR023747">
    <property type="entry name" value="Xanthine_Guanine_PRibTrfase"/>
</dbReference>
<evidence type="ECO:0000313" key="10">
    <source>
        <dbReference type="Proteomes" id="UP000595362"/>
    </source>
</evidence>
<evidence type="ECO:0000256" key="2">
    <source>
        <dbReference type="ARBA" id="ARBA00022676"/>
    </source>
</evidence>
<dbReference type="GO" id="GO:0000310">
    <property type="term" value="F:xanthine phosphoribosyltransferase activity"/>
    <property type="evidence" value="ECO:0007669"/>
    <property type="project" value="UniProtKB-EC"/>
</dbReference>
<keyword evidence="2 9" id="KW-0328">Glycosyltransferase</keyword>
<dbReference type="NCBIfam" id="NF006613">
    <property type="entry name" value="PRK09177.1"/>
    <property type="match status" value="1"/>
</dbReference>
<evidence type="ECO:0000256" key="1">
    <source>
        <dbReference type="ARBA" id="ARBA00022475"/>
    </source>
</evidence>
<dbReference type="EC" id="2.4.2.22" evidence="9"/>
<evidence type="ECO:0000256" key="5">
    <source>
        <dbReference type="ARBA" id="ARBA00022726"/>
    </source>
</evidence>
<gene>
    <name evidence="9" type="primary">gpt</name>
    <name evidence="9" type="ORF">HYS17_02165</name>
</gene>
<evidence type="ECO:0000256" key="7">
    <source>
        <dbReference type="ARBA" id="ARBA00023136"/>
    </source>
</evidence>
<dbReference type="Pfam" id="PF00156">
    <property type="entry name" value="Pribosyltran"/>
    <property type="match status" value="1"/>
</dbReference>
<dbReference type="InterPro" id="IPR000836">
    <property type="entry name" value="PRTase_dom"/>
</dbReference>
<protein>
    <submittedName>
        <fullName evidence="9">Xanthine phosphoribosyltransferase</fullName>
        <ecNumber evidence="9">2.4.2.22</ecNumber>
    </submittedName>
</protein>
<dbReference type="PANTHER" id="PTHR39563">
    <property type="entry name" value="XANTHINE PHOSPHORIBOSYLTRANSFERASE"/>
    <property type="match status" value="1"/>
</dbReference>
<evidence type="ECO:0000313" key="9">
    <source>
        <dbReference type="EMBL" id="QQG36610.1"/>
    </source>
</evidence>
<dbReference type="GO" id="GO:0006166">
    <property type="term" value="P:purine ribonucleoside salvage"/>
    <property type="evidence" value="ECO:0007669"/>
    <property type="project" value="UniProtKB-KW"/>
</dbReference>